<reference evidence="5 6" key="1">
    <citation type="submission" date="2016-01" db="EMBL/GenBank/DDBJ databases">
        <title>Genome sequence of the yeast Holleya sinecauda.</title>
        <authorList>
            <person name="Dietrich F.S."/>
        </authorList>
    </citation>
    <scope>NUCLEOTIDE SEQUENCE [LARGE SCALE GENOMIC DNA]</scope>
    <source>
        <strain evidence="5 6">ATCC 58844</strain>
    </source>
</reference>
<dbReference type="InterPro" id="IPR018622">
    <property type="entry name" value="DNA_damage_chkpnt_Lcd1"/>
</dbReference>
<dbReference type="Pfam" id="PF09798">
    <property type="entry name" value="LCD1"/>
    <property type="match status" value="1"/>
</dbReference>
<dbReference type="AlphaFoldDB" id="A0A109UXT7"/>
<dbReference type="STRING" id="45286.A0A109UXT7"/>
<keyword evidence="2" id="KW-0227">DNA damage</keyword>
<keyword evidence="4" id="KW-0175">Coiled coil</keyword>
<proteinExistence type="predicted"/>
<sequence length="699" mass="79913">MDIDWSDDDCDDDILELANRPPRATQLSNVPTRSDVYTQQLQLSTTANVAGPTYNSAAQLENELMAARGEAGMLRDKLLLLEKDREKERERLQKKEKDLESVHQQEINKLREELQRLEDERKFLMLEKRQLAKFQANTSPVQLAAPNQAPGDSVKKRKVDNVITREFVPLNPNRTIPDESSLFVDALVLNKLHGCSMSLLDILDHICLENTDGIGDILPLATRAPLGKPIRMMLFKMKGTMQLDMLVDSCLEKLAVLIRGITLKNDCKFAVPFLVACMYQMIQFRPSAIHINALKDTFQFISDLAITYQHLLKKPLHESPLKLDVKPNIFQYEFIDILAMLYCFDIMELCIKLLLLQSPEEQLQFFDKRIWDNVTKIIHLSLSMSYKSIFNVVYNTVEIIHGLAQVSLPQEFASSQWWDSILARLFHVWARRVNDKNIEDNDNIHLPLEYNISGMIRCLGDNANIKLLEQLVDSKGVNSIPEVVHKQFPKMSRSCKLRVEEWGLNLQLTIAAILEKVLTKHPSMLPHSSVLSHTIKLLCKEQEFMLVQCLGSDSENAGMRITLIEELVRLIYHTWTQVEEPTTLIKDLQNDLTICLWRIVFGNATGAKEVAELQESSLLIDAMHNLKVQEQIDYYEDALDAAHIPSFLSEELQRDKTVHCVAQLNAGCSYNCREQAKFVLERITSPEDADALYLSMVAE</sequence>
<comment type="subcellular location">
    <subcellularLocation>
        <location evidence="1">Nucleus</location>
    </subcellularLocation>
</comment>
<dbReference type="Proteomes" id="UP000243052">
    <property type="component" value="Chromosome iii"/>
</dbReference>
<dbReference type="GeneID" id="28722729"/>
<evidence type="ECO:0000256" key="3">
    <source>
        <dbReference type="ARBA" id="ARBA00023242"/>
    </source>
</evidence>
<evidence type="ECO:0000313" key="6">
    <source>
        <dbReference type="Proteomes" id="UP000243052"/>
    </source>
</evidence>
<evidence type="ECO:0000313" key="5">
    <source>
        <dbReference type="EMBL" id="AMD19526.1"/>
    </source>
</evidence>
<evidence type="ECO:0000256" key="2">
    <source>
        <dbReference type="ARBA" id="ARBA00022763"/>
    </source>
</evidence>
<dbReference type="GO" id="GO:0005634">
    <property type="term" value="C:nucleus"/>
    <property type="evidence" value="ECO:0007669"/>
    <property type="project" value="UniProtKB-SubCell"/>
</dbReference>
<feature type="coiled-coil region" evidence="4">
    <location>
        <begin position="57"/>
        <end position="134"/>
    </location>
</feature>
<organism evidence="5 6">
    <name type="scientific">Eremothecium sinecaudum</name>
    <dbReference type="NCBI Taxonomy" id="45286"/>
    <lineage>
        <taxon>Eukaryota</taxon>
        <taxon>Fungi</taxon>
        <taxon>Dikarya</taxon>
        <taxon>Ascomycota</taxon>
        <taxon>Saccharomycotina</taxon>
        <taxon>Saccharomycetes</taxon>
        <taxon>Saccharomycetales</taxon>
        <taxon>Saccharomycetaceae</taxon>
        <taxon>Eremothecium</taxon>
    </lineage>
</organism>
<name>A0A109UXT7_9SACH</name>
<gene>
    <name evidence="5" type="ORF">AW171_hschr31364</name>
</gene>
<protein>
    <submittedName>
        <fullName evidence="5">HCL625Cp</fullName>
    </submittedName>
</protein>
<keyword evidence="6" id="KW-1185">Reference proteome</keyword>
<accession>A0A109UXT7</accession>
<dbReference type="OrthoDB" id="4078000at2759"/>
<evidence type="ECO:0000256" key="1">
    <source>
        <dbReference type="ARBA" id="ARBA00004123"/>
    </source>
</evidence>
<dbReference type="GO" id="GO:0000077">
    <property type="term" value="P:DNA damage checkpoint signaling"/>
    <property type="evidence" value="ECO:0007669"/>
    <property type="project" value="InterPro"/>
</dbReference>
<dbReference type="RefSeq" id="XP_017986522.1">
    <property type="nucleotide sequence ID" value="XM_018131590.1"/>
</dbReference>
<keyword evidence="3" id="KW-0539">Nucleus</keyword>
<dbReference type="EMBL" id="CP014243">
    <property type="protein sequence ID" value="AMD19526.1"/>
    <property type="molecule type" value="Genomic_DNA"/>
</dbReference>
<evidence type="ECO:0000256" key="4">
    <source>
        <dbReference type="SAM" id="Coils"/>
    </source>
</evidence>